<feature type="transmembrane region" description="Helical" evidence="1">
    <location>
        <begin position="123"/>
        <end position="149"/>
    </location>
</feature>
<evidence type="ECO:0000256" key="1">
    <source>
        <dbReference type="SAM" id="Phobius"/>
    </source>
</evidence>
<dbReference type="PANTHER" id="PTHR37305">
    <property type="entry name" value="INTEGRAL MEMBRANE PROTEIN-RELATED"/>
    <property type="match status" value="1"/>
</dbReference>
<dbReference type="PATRIC" id="fig|1550024.3.peg.2077"/>
<feature type="transmembrane region" description="Helical" evidence="1">
    <location>
        <begin position="18"/>
        <end position="36"/>
    </location>
</feature>
<keyword evidence="1" id="KW-1133">Transmembrane helix</keyword>
<proteinExistence type="predicted"/>
<sequence length="266" mass="28395">MMNGVLFRRSARSLWKTWVVFAAVLSLYVSMITAMFDPKLNATLDEIVTAMPQLMNMVGMQAGSSSLGGFLINYLYGFLLLLLPLVFSILAANRLVARWVDTGSMAYLLASPNTRARVARTQALVLIAGGTLLTAYCTALAVGCAAAMFPGELDVPAYLVVNAGLLCLHLALGGFCFFASCLFNESRLSVALGAGVPVLFFLIRMLANMGGRLEKLKYATVFTLFDPTGLFRGDGAAYAGAAVLLALGLGFYALGTAVFSRRDLPL</sequence>
<keyword evidence="1" id="KW-0812">Transmembrane</keyword>
<keyword evidence="1" id="KW-0472">Membrane</keyword>
<accession>A0A0D8IZ16</accession>
<keyword evidence="3" id="KW-1185">Reference proteome</keyword>
<feature type="transmembrane region" description="Helical" evidence="1">
    <location>
        <begin position="190"/>
        <end position="207"/>
    </location>
</feature>
<dbReference type="Pfam" id="PF12679">
    <property type="entry name" value="ABC2_membrane_2"/>
    <property type="match status" value="1"/>
</dbReference>
<name>A0A0D8IZ16_9FIRM</name>
<evidence type="ECO:0000313" key="3">
    <source>
        <dbReference type="Proteomes" id="UP000032483"/>
    </source>
</evidence>
<evidence type="ECO:0000313" key="2">
    <source>
        <dbReference type="EMBL" id="KJF39917.1"/>
    </source>
</evidence>
<dbReference type="PANTHER" id="PTHR37305:SF2">
    <property type="entry name" value="BACITRACIN TRANSPORT PERMEASE PROTEIN BCRB"/>
    <property type="match status" value="1"/>
</dbReference>
<dbReference type="AlphaFoldDB" id="A0A0D8IZ16"/>
<protein>
    <submittedName>
        <fullName evidence="2">Membrane protein</fullName>
    </submittedName>
</protein>
<dbReference type="EMBL" id="JXXK01000011">
    <property type="protein sequence ID" value="KJF39917.1"/>
    <property type="molecule type" value="Genomic_DNA"/>
</dbReference>
<feature type="transmembrane region" description="Helical" evidence="1">
    <location>
        <begin position="155"/>
        <end position="183"/>
    </location>
</feature>
<comment type="caution">
    <text evidence="2">The sequence shown here is derived from an EMBL/GenBank/DDBJ whole genome shotgun (WGS) entry which is preliminary data.</text>
</comment>
<reference evidence="2" key="1">
    <citation type="submission" date="2015-02" db="EMBL/GenBank/DDBJ databases">
        <title>A novel member of the family Ruminococcaceae isolated from human feces.</title>
        <authorList>
            <person name="Shkoporov A.N."/>
            <person name="Chaplin A.V."/>
            <person name="Motuzova O.V."/>
            <person name="Kafarskaia L.I."/>
            <person name="Khokhlova E.V."/>
            <person name="Efimov B.A."/>
        </authorList>
    </citation>
    <scope>NUCLEOTIDE SEQUENCE [LARGE SCALE GENOMIC DNA]</scope>
    <source>
        <strain evidence="2">585-1</strain>
    </source>
</reference>
<gene>
    <name evidence="2" type="ORF">TQ39_09130</name>
</gene>
<organism evidence="2 3">
    <name type="scientific">Ruthenibacterium lactatiformans</name>
    <dbReference type="NCBI Taxonomy" id="1550024"/>
    <lineage>
        <taxon>Bacteria</taxon>
        <taxon>Bacillati</taxon>
        <taxon>Bacillota</taxon>
        <taxon>Clostridia</taxon>
        <taxon>Eubacteriales</taxon>
        <taxon>Oscillospiraceae</taxon>
        <taxon>Ruthenibacterium</taxon>
    </lineage>
</organism>
<dbReference type="GO" id="GO:0005886">
    <property type="term" value="C:plasma membrane"/>
    <property type="evidence" value="ECO:0007669"/>
    <property type="project" value="UniProtKB-SubCell"/>
</dbReference>
<dbReference type="Proteomes" id="UP000032483">
    <property type="component" value="Unassembled WGS sequence"/>
</dbReference>
<feature type="transmembrane region" description="Helical" evidence="1">
    <location>
        <begin position="74"/>
        <end position="96"/>
    </location>
</feature>
<dbReference type="GO" id="GO:0140359">
    <property type="term" value="F:ABC-type transporter activity"/>
    <property type="evidence" value="ECO:0007669"/>
    <property type="project" value="InterPro"/>
</dbReference>
<feature type="transmembrane region" description="Helical" evidence="1">
    <location>
        <begin position="236"/>
        <end position="259"/>
    </location>
</feature>